<dbReference type="RefSeq" id="XP_052944602.1">
    <property type="nucleotide sequence ID" value="XM_053085585.1"/>
</dbReference>
<dbReference type="InterPro" id="IPR033643">
    <property type="entry name" value="SYLF_SH3YL1-like"/>
</dbReference>
<evidence type="ECO:0000259" key="2">
    <source>
        <dbReference type="Pfam" id="PF04366"/>
    </source>
</evidence>
<dbReference type="GeneID" id="77724786"/>
<organism evidence="3 4">
    <name type="scientific">Dioszegia hungarica</name>
    <dbReference type="NCBI Taxonomy" id="4972"/>
    <lineage>
        <taxon>Eukaryota</taxon>
        <taxon>Fungi</taxon>
        <taxon>Dikarya</taxon>
        <taxon>Basidiomycota</taxon>
        <taxon>Agaricomycotina</taxon>
        <taxon>Tremellomycetes</taxon>
        <taxon>Tremellales</taxon>
        <taxon>Bulleribasidiaceae</taxon>
        <taxon>Dioszegia</taxon>
    </lineage>
</organism>
<name>A0AA38H646_9TREE</name>
<proteinExistence type="predicted"/>
<dbReference type="GO" id="GO:0051666">
    <property type="term" value="P:actin cortical patch localization"/>
    <property type="evidence" value="ECO:0007669"/>
    <property type="project" value="TreeGrafter"/>
</dbReference>
<evidence type="ECO:0000313" key="3">
    <source>
        <dbReference type="EMBL" id="KAI9634825.1"/>
    </source>
</evidence>
<evidence type="ECO:0000313" key="4">
    <source>
        <dbReference type="Proteomes" id="UP001164286"/>
    </source>
</evidence>
<dbReference type="PANTHER" id="PTHR15629:SF7">
    <property type="entry name" value="YSC84 ACTIN-BINDING DOMAIN-CONTAINING PROTEIN"/>
    <property type="match status" value="1"/>
</dbReference>
<dbReference type="AlphaFoldDB" id="A0AA38H646"/>
<accession>A0AA38H646</accession>
<dbReference type="PANTHER" id="PTHR15629">
    <property type="entry name" value="SH3YL1 PROTEIN"/>
    <property type="match status" value="1"/>
</dbReference>
<protein>
    <recommendedName>
        <fullName evidence="2">Ysc84 actin-binding domain-containing protein</fullName>
    </recommendedName>
</protein>
<dbReference type="Pfam" id="PF04366">
    <property type="entry name" value="Ysc84"/>
    <property type="match status" value="1"/>
</dbReference>
<dbReference type="GO" id="GO:0030479">
    <property type="term" value="C:actin cortical patch"/>
    <property type="evidence" value="ECO:0007669"/>
    <property type="project" value="TreeGrafter"/>
</dbReference>
<reference evidence="3" key="1">
    <citation type="journal article" date="2022" name="G3 (Bethesda)">
        <title>High quality genome of the basidiomycete yeast Dioszegia hungarica PDD-24b-2 isolated from cloud water.</title>
        <authorList>
            <person name="Jarrige D."/>
            <person name="Haridas S."/>
            <person name="Bleykasten-Grosshans C."/>
            <person name="Joly M."/>
            <person name="Nadalig T."/>
            <person name="Sancelme M."/>
            <person name="Vuilleumier S."/>
            <person name="Grigoriev I.V."/>
            <person name="Amato P."/>
            <person name="Bringel F."/>
        </authorList>
    </citation>
    <scope>NUCLEOTIDE SEQUENCE</scope>
    <source>
        <strain evidence="3">PDD-24b-2</strain>
    </source>
</reference>
<feature type="region of interest" description="Disordered" evidence="1">
    <location>
        <begin position="256"/>
        <end position="318"/>
    </location>
</feature>
<dbReference type="GO" id="GO:0051017">
    <property type="term" value="P:actin filament bundle assembly"/>
    <property type="evidence" value="ECO:0007669"/>
    <property type="project" value="TreeGrafter"/>
</dbReference>
<dbReference type="Proteomes" id="UP001164286">
    <property type="component" value="Unassembled WGS sequence"/>
</dbReference>
<dbReference type="GO" id="GO:0035091">
    <property type="term" value="F:phosphatidylinositol binding"/>
    <property type="evidence" value="ECO:0007669"/>
    <property type="project" value="TreeGrafter"/>
</dbReference>
<sequence>MQSKFGGFINKARDTAAGVGGQASAMLKEGSSRASTGGTGLMQSFSLPGESAKAAKILKGFLANPSNPQTAINSIPKAVLLRAKGLAVFTILKAGFVFSGKAGSGLVVARLPDGSWSAPSCIATAGVGWGLQIGADITEVVIVLNSDEAVKAFSRGGNVTVGGGISAAAGPLGTGGQVAASLANPAAMFSYSRSKGLFAGLTLDGTILVERKDANKEFYGSAISSTDILTGRVPAPEIASEMYDIIEAAEGIDESSVPSSAYVPGQEGQHLPVNPNTGGHVGTTVPPAAFPGEGSPLGADATKLQGPGSGNQTLFDGK</sequence>
<comment type="caution">
    <text evidence="3">The sequence shown here is derived from an EMBL/GenBank/DDBJ whole genome shotgun (WGS) entry which is preliminary data.</text>
</comment>
<dbReference type="EMBL" id="JAKWFO010000006">
    <property type="protein sequence ID" value="KAI9634825.1"/>
    <property type="molecule type" value="Genomic_DNA"/>
</dbReference>
<dbReference type="GO" id="GO:0051015">
    <property type="term" value="F:actin filament binding"/>
    <property type="evidence" value="ECO:0007669"/>
    <property type="project" value="TreeGrafter"/>
</dbReference>
<gene>
    <name evidence="3" type="ORF">MKK02DRAFT_16156</name>
</gene>
<dbReference type="CDD" id="cd11525">
    <property type="entry name" value="SYLF_SH3YL1_like"/>
    <property type="match status" value="1"/>
</dbReference>
<evidence type="ECO:0000256" key="1">
    <source>
        <dbReference type="SAM" id="MobiDB-lite"/>
    </source>
</evidence>
<dbReference type="InterPro" id="IPR051702">
    <property type="entry name" value="SH3_domain_YSC84-like"/>
</dbReference>
<feature type="domain" description="Ysc84 actin-binding" evidence="2">
    <location>
        <begin position="126"/>
        <end position="249"/>
    </location>
</feature>
<keyword evidence="4" id="KW-1185">Reference proteome</keyword>
<dbReference type="InterPro" id="IPR007461">
    <property type="entry name" value="Ysc84_actin-binding"/>
</dbReference>